<comment type="cofactor">
    <cofactor evidence="2">
        <name>heme b</name>
        <dbReference type="ChEBI" id="CHEBI:60344"/>
    </cofactor>
</comment>
<evidence type="ECO:0000256" key="6">
    <source>
        <dbReference type="ARBA" id="ARBA00022617"/>
    </source>
</evidence>
<accession>A0A5J5EPB1</accession>
<proteinExistence type="inferred from homology"/>
<evidence type="ECO:0000256" key="13">
    <source>
        <dbReference type="ARBA" id="ARBA00023128"/>
    </source>
</evidence>
<feature type="compositionally biased region" description="Polar residues" evidence="23">
    <location>
        <begin position="91"/>
        <end position="101"/>
    </location>
</feature>
<keyword evidence="7" id="KW-0285">Flavoprotein</keyword>
<evidence type="ECO:0000256" key="8">
    <source>
        <dbReference type="ARBA" id="ARBA00022643"/>
    </source>
</evidence>
<evidence type="ECO:0000256" key="19">
    <source>
        <dbReference type="ARBA" id="ARBA00075949"/>
    </source>
</evidence>
<dbReference type="PRINTS" id="PR00363">
    <property type="entry name" value="CYTOCHROMEB5"/>
</dbReference>
<comment type="similarity">
    <text evidence="15">In the C-terminal section; belongs to the FMN-dependent alpha-hydroxy acid dehydrogenase family.</text>
</comment>
<dbReference type="AlphaFoldDB" id="A0A5J5EPB1"/>
<dbReference type="InterPro" id="IPR001199">
    <property type="entry name" value="Cyt_B5-like_heme/steroid-bd"/>
</dbReference>
<evidence type="ECO:0000256" key="10">
    <source>
        <dbReference type="ARBA" id="ARBA00022946"/>
    </source>
</evidence>
<dbReference type="FunFam" id="3.10.120.10:FF:000009">
    <property type="entry name" value="Cytochrome b2, mitochondrial, putative"/>
    <property type="match status" value="1"/>
</dbReference>
<evidence type="ECO:0000256" key="7">
    <source>
        <dbReference type="ARBA" id="ARBA00022630"/>
    </source>
</evidence>
<sequence length="495" mass="53659">MATKTGIDYKEVTKHNTRDSCWVIIHNQVYDVTDFLDSHPGGANVILRNSGGDATAEYDPIHPPGTIEETLSSSQILGPVDPSTIPAGAAPTTSTSQPASEQVTLPPLFTQINLHDFEKTAQKVLSPKGWAYYSSAADDEYTRIHNNAIFRSMLLRPRIFRDVKDIDLSTTLLGIPSRLPLFIAPTAMARLAHPTGECGIAEAAGKRGIIQCISNNASMRPEQVSAARVSPDQPLWWQLYTQTDRSKSEAQLARISAPDSGYKAVVWTLDAPTPGKRESDERIANAVAAKSATSGHGVDNGAPKKAQGLAKELFAGTSADLTWTDLEWLRKHTHLPIILKGIQTHEDALLACSPRCLALGVKAIILSNHGGRAADTSPPALLTLLEINKYTPEVLQKLEVYIDGGIRRGTDIVKAVALGARAVGIGRPALFGLSGYGPAGVERVIEILEDELATAVRLLGENKIADIGRRHVNVSRLMQEMYVEEQDERRLKAKL</sequence>
<keyword evidence="12 22" id="KW-0408">Iron</keyword>
<dbReference type="InterPro" id="IPR036400">
    <property type="entry name" value="Cyt_B5-like_heme/steroid_sf"/>
</dbReference>
<dbReference type="InParanoid" id="A0A5J5EPB1"/>
<dbReference type="PROSITE" id="PS00191">
    <property type="entry name" value="CYTOCHROME_B5_1"/>
    <property type="match status" value="1"/>
</dbReference>
<evidence type="ECO:0000256" key="18">
    <source>
        <dbReference type="ARBA" id="ARBA00068515"/>
    </source>
</evidence>
<evidence type="ECO:0000256" key="4">
    <source>
        <dbReference type="ARBA" id="ARBA00011881"/>
    </source>
</evidence>
<keyword evidence="13" id="KW-0496">Mitochondrion</keyword>
<dbReference type="InterPro" id="IPR037396">
    <property type="entry name" value="FMN_HAD"/>
</dbReference>
<dbReference type="Gene3D" id="3.20.20.70">
    <property type="entry name" value="Aldolase class I"/>
    <property type="match status" value="1"/>
</dbReference>
<dbReference type="GO" id="GO:0046872">
    <property type="term" value="F:metal ion binding"/>
    <property type="evidence" value="ECO:0007669"/>
    <property type="project" value="UniProtKB-UniRule"/>
</dbReference>
<evidence type="ECO:0000256" key="3">
    <source>
        <dbReference type="ARBA" id="ARBA00004569"/>
    </source>
</evidence>
<dbReference type="GO" id="GO:0005758">
    <property type="term" value="C:mitochondrial intermembrane space"/>
    <property type="evidence" value="ECO:0007669"/>
    <property type="project" value="UniProtKB-SubCell"/>
</dbReference>
<name>A0A5J5EPB1_9PEZI</name>
<dbReference type="GO" id="GO:0020037">
    <property type="term" value="F:heme binding"/>
    <property type="evidence" value="ECO:0007669"/>
    <property type="project" value="UniProtKB-UniRule"/>
</dbReference>
<feature type="region of interest" description="Disordered" evidence="23">
    <location>
        <begin position="78"/>
        <end position="101"/>
    </location>
</feature>
<dbReference type="InterPro" id="IPR018506">
    <property type="entry name" value="Cyt_B5_heme-BS"/>
</dbReference>
<evidence type="ECO:0000256" key="2">
    <source>
        <dbReference type="ARBA" id="ARBA00001970"/>
    </source>
</evidence>
<dbReference type="PROSITE" id="PS50255">
    <property type="entry name" value="CYTOCHROME_B5_2"/>
    <property type="match status" value="1"/>
</dbReference>
<dbReference type="CDD" id="cd02922">
    <property type="entry name" value="FCB2_FMN"/>
    <property type="match status" value="1"/>
</dbReference>
<evidence type="ECO:0000256" key="16">
    <source>
        <dbReference type="ARBA" id="ARBA00061589"/>
    </source>
</evidence>
<reference evidence="26 27" key="1">
    <citation type="submission" date="2019-09" db="EMBL/GenBank/DDBJ databases">
        <title>Draft genome of the ectomycorrhizal ascomycete Sphaerosporella brunnea.</title>
        <authorList>
            <consortium name="DOE Joint Genome Institute"/>
            <person name="Benucci G.M."/>
            <person name="Marozzi G."/>
            <person name="Antonielli L."/>
            <person name="Sanchez S."/>
            <person name="Marco P."/>
            <person name="Wang X."/>
            <person name="Falini L.B."/>
            <person name="Barry K."/>
            <person name="Haridas S."/>
            <person name="Lipzen A."/>
            <person name="Labutti K."/>
            <person name="Grigoriev I.V."/>
            <person name="Murat C."/>
            <person name="Martin F."/>
            <person name="Albertini E."/>
            <person name="Donnini D."/>
            <person name="Bonito G."/>
        </authorList>
    </citation>
    <scope>NUCLEOTIDE SEQUENCE [LARGE SCALE GENOMIC DNA]</scope>
    <source>
        <strain evidence="26 27">Sb_GMNB300</strain>
    </source>
</reference>
<keyword evidence="10" id="KW-0809">Transit peptide</keyword>
<keyword evidence="5" id="KW-0813">Transport</keyword>
<evidence type="ECO:0000256" key="1">
    <source>
        <dbReference type="ARBA" id="ARBA00001917"/>
    </source>
</evidence>
<keyword evidence="11" id="KW-0560">Oxidoreductase</keyword>
<evidence type="ECO:0000256" key="20">
    <source>
        <dbReference type="ARBA" id="ARBA00078774"/>
    </source>
</evidence>
<evidence type="ECO:0000256" key="22">
    <source>
        <dbReference type="RuleBase" id="RU362121"/>
    </source>
</evidence>
<organism evidence="26 27">
    <name type="scientific">Sphaerosporella brunnea</name>
    <dbReference type="NCBI Taxonomy" id="1250544"/>
    <lineage>
        <taxon>Eukaryota</taxon>
        <taxon>Fungi</taxon>
        <taxon>Dikarya</taxon>
        <taxon>Ascomycota</taxon>
        <taxon>Pezizomycotina</taxon>
        <taxon>Pezizomycetes</taxon>
        <taxon>Pezizales</taxon>
        <taxon>Pyronemataceae</taxon>
        <taxon>Sphaerosporella</taxon>
    </lineage>
</organism>
<evidence type="ECO:0000256" key="9">
    <source>
        <dbReference type="ARBA" id="ARBA00022723"/>
    </source>
</evidence>
<keyword evidence="9 22" id="KW-0479">Metal-binding</keyword>
<dbReference type="Pfam" id="PF00173">
    <property type="entry name" value="Cyt-b5"/>
    <property type="match status" value="1"/>
</dbReference>
<dbReference type="SUPFAM" id="SSF55856">
    <property type="entry name" value="Cytochrome b5-like heme/steroid binding domain"/>
    <property type="match status" value="1"/>
</dbReference>
<dbReference type="EC" id="1.1.2.3" evidence="17"/>
<gene>
    <name evidence="26" type="ORF">FN846DRAFT_173032</name>
</gene>
<evidence type="ECO:0000259" key="24">
    <source>
        <dbReference type="PROSITE" id="PS50255"/>
    </source>
</evidence>
<dbReference type="InterPro" id="IPR013785">
    <property type="entry name" value="Aldolase_TIM"/>
</dbReference>
<evidence type="ECO:0000313" key="27">
    <source>
        <dbReference type="Proteomes" id="UP000326924"/>
    </source>
</evidence>
<evidence type="ECO:0000259" key="25">
    <source>
        <dbReference type="PROSITE" id="PS51349"/>
    </source>
</evidence>
<dbReference type="PANTHER" id="PTHR10578">
    <property type="entry name" value="S -2-HYDROXY-ACID OXIDASE-RELATED"/>
    <property type="match status" value="1"/>
</dbReference>
<evidence type="ECO:0000313" key="26">
    <source>
        <dbReference type="EMBL" id="KAA8899518.1"/>
    </source>
</evidence>
<comment type="subcellular location">
    <subcellularLocation>
        <location evidence="3">Mitochondrion intermembrane space</location>
    </subcellularLocation>
</comment>
<keyword evidence="6 22" id="KW-0349">Heme</keyword>
<evidence type="ECO:0000256" key="17">
    <source>
        <dbReference type="ARBA" id="ARBA00066458"/>
    </source>
</evidence>
<dbReference type="SMART" id="SM01117">
    <property type="entry name" value="Cyt-b5"/>
    <property type="match status" value="1"/>
</dbReference>
<dbReference type="InterPro" id="IPR037458">
    <property type="entry name" value="L-MDH/L-LDH_FMN-bd"/>
</dbReference>
<feature type="domain" description="FMN hydroxy acid dehydrogenase" evidence="25">
    <location>
        <begin position="106"/>
        <end position="477"/>
    </location>
</feature>
<keyword evidence="27" id="KW-1185">Reference proteome</keyword>
<dbReference type="Pfam" id="PF01070">
    <property type="entry name" value="FMN_dh"/>
    <property type="match status" value="1"/>
</dbReference>
<comment type="similarity">
    <text evidence="16">In the N-terminal section; belongs to the cytochrome b5 family.</text>
</comment>
<feature type="domain" description="Cytochrome b5 heme-binding" evidence="24">
    <location>
        <begin position="4"/>
        <end position="81"/>
    </location>
</feature>
<dbReference type="FunFam" id="3.20.20.70:FF:000062">
    <property type="entry name" value="Cytochrome b2, mitochondrial, putative"/>
    <property type="match status" value="1"/>
</dbReference>
<dbReference type="PROSITE" id="PS51349">
    <property type="entry name" value="FMN_HYDROXY_ACID_DH_2"/>
    <property type="match status" value="1"/>
</dbReference>
<comment type="caution">
    <text evidence="26">The sequence shown here is derived from an EMBL/GenBank/DDBJ whole genome shotgun (WGS) entry which is preliminary data.</text>
</comment>
<dbReference type="OrthoDB" id="1925334at2759"/>
<keyword evidence="8" id="KW-0288">FMN</keyword>
<dbReference type="EMBL" id="VXIS01000165">
    <property type="protein sequence ID" value="KAA8899518.1"/>
    <property type="molecule type" value="Genomic_DNA"/>
</dbReference>
<evidence type="ECO:0000256" key="23">
    <source>
        <dbReference type="SAM" id="MobiDB-lite"/>
    </source>
</evidence>
<evidence type="ECO:0000256" key="21">
    <source>
        <dbReference type="ARBA" id="ARBA00078938"/>
    </source>
</evidence>
<evidence type="ECO:0000256" key="5">
    <source>
        <dbReference type="ARBA" id="ARBA00022448"/>
    </source>
</evidence>
<comment type="subunit">
    <text evidence="4">Homotetramer.</text>
</comment>
<evidence type="ECO:0000256" key="11">
    <source>
        <dbReference type="ARBA" id="ARBA00023002"/>
    </source>
</evidence>
<dbReference type="PANTHER" id="PTHR10578:SF82">
    <property type="entry name" value="CYTOCHROME B2, PUTATIVE (AFU_ORTHOLOGUE AFUA_1G07200)-RELATED"/>
    <property type="match status" value="1"/>
</dbReference>
<comment type="catalytic activity">
    <reaction evidence="14">
        <text>(S)-lactate + 2 Fe(III)-[cytochrome c] = 2 Fe(II)-[cytochrome c] + pyruvate + 2 H(+)</text>
        <dbReference type="Rhea" id="RHEA:19909"/>
        <dbReference type="Rhea" id="RHEA-COMP:10350"/>
        <dbReference type="Rhea" id="RHEA-COMP:14399"/>
        <dbReference type="ChEBI" id="CHEBI:15361"/>
        <dbReference type="ChEBI" id="CHEBI:15378"/>
        <dbReference type="ChEBI" id="CHEBI:16651"/>
        <dbReference type="ChEBI" id="CHEBI:29033"/>
        <dbReference type="ChEBI" id="CHEBI:29034"/>
        <dbReference type="EC" id="1.1.2.3"/>
    </reaction>
    <physiologicalReaction direction="left-to-right" evidence="14">
        <dbReference type="Rhea" id="RHEA:19910"/>
    </physiologicalReaction>
</comment>
<evidence type="ECO:0000256" key="12">
    <source>
        <dbReference type="ARBA" id="ARBA00023004"/>
    </source>
</evidence>
<comment type="cofactor">
    <cofactor evidence="1">
        <name>FMN</name>
        <dbReference type="ChEBI" id="CHEBI:58210"/>
    </cofactor>
</comment>
<dbReference type="Proteomes" id="UP000326924">
    <property type="component" value="Unassembled WGS sequence"/>
</dbReference>
<evidence type="ECO:0000256" key="14">
    <source>
        <dbReference type="ARBA" id="ARBA00052399"/>
    </source>
</evidence>
<protein>
    <recommendedName>
        <fullName evidence="18">L-lactate dehydrogenase (cytochrome)</fullName>
        <ecNumber evidence="17">1.1.2.3</ecNumber>
    </recommendedName>
    <alternativeName>
        <fullName evidence="20">Cytochrome b2</fullName>
    </alternativeName>
    <alternativeName>
        <fullName evidence="19">Flavocytochrome b2</fullName>
    </alternativeName>
    <alternativeName>
        <fullName evidence="21">L-lactate ferricytochrome c oxidoreductase</fullName>
    </alternativeName>
</protein>
<dbReference type="Gene3D" id="3.10.120.10">
    <property type="entry name" value="Cytochrome b5-like heme/steroid binding domain"/>
    <property type="match status" value="1"/>
</dbReference>
<dbReference type="InterPro" id="IPR000262">
    <property type="entry name" value="FMN-dep_DH"/>
</dbReference>
<dbReference type="GO" id="GO:0004460">
    <property type="term" value="F:L-lactate dehydrogenase (cytochrome) activity"/>
    <property type="evidence" value="ECO:0007669"/>
    <property type="project" value="UniProtKB-EC"/>
</dbReference>
<dbReference type="SUPFAM" id="SSF51395">
    <property type="entry name" value="FMN-linked oxidoreductases"/>
    <property type="match status" value="1"/>
</dbReference>
<evidence type="ECO:0000256" key="15">
    <source>
        <dbReference type="ARBA" id="ARBA00061137"/>
    </source>
</evidence>
<comment type="similarity">
    <text evidence="22">Belongs to the cytochrome b5 family.</text>
</comment>